<dbReference type="Proteomes" id="UP000270616">
    <property type="component" value="Unassembled WGS sequence"/>
</dbReference>
<evidence type="ECO:0000313" key="2">
    <source>
        <dbReference type="EMBL" id="ROZ64669.1"/>
    </source>
</evidence>
<keyword evidence="3" id="KW-1185">Reference proteome</keyword>
<accession>A0A3N4A6W2</accession>
<name>A0A3N4A6W2_9MICC</name>
<reference evidence="2 3" key="1">
    <citation type="submission" date="2018-10" db="EMBL/GenBank/DDBJ databases">
        <title>Kocuria sp. M5W7-7, whole genome shotgun sequence.</title>
        <authorList>
            <person name="Tuo L."/>
        </authorList>
    </citation>
    <scope>NUCLEOTIDE SEQUENCE [LARGE SCALE GENOMIC DNA]</scope>
    <source>
        <strain evidence="2 3">M5W7-7</strain>
    </source>
</reference>
<dbReference type="EMBL" id="RKMF01000002">
    <property type="protein sequence ID" value="ROZ64669.1"/>
    <property type="molecule type" value="Genomic_DNA"/>
</dbReference>
<evidence type="ECO:0000313" key="3">
    <source>
        <dbReference type="Proteomes" id="UP000270616"/>
    </source>
</evidence>
<protein>
    <submittedName>
        <fullName evidence="2">Uncharacterized protein</fullName>
    </submittedName>
</protein>
<dbReference type="AlphaFoldDB" id="A0A3N4A6W2"/>
<feature type="coiled-coil region" evidence="1">
    <location>
        <begin position="63"/>
        <end position="97"/>
    </location>
</feature>
<dbReference type="OrthoDB" id="3217513at2"/>
<sequence length="150" mass="17080">MNPDRRERIELTVLAKLHRQQAVNDQRLAAIAVEAHTVEANQAKLLEAHYADAIDREAFLTHQRRLNTELANLGRERAKLESENTEIQQRVRDALDLLQDVHDTYSNAPVTVRKQLNRAIFAGIFLGPDPDQIRAELNEPFASIARPNND</sequence>
<keyword evidence="1" id="KW-0175">Coiled coil</keyword>
<organism evidence="2 3">
    <name type="scientific">Kocuria soli</name>
    <dbReference type="NCBI Taxonomy" id="2485125"/>
    <lineage>
        <taxon>Bacteria</taxon>
        <taxon>Bacillati</taxon>
        <taxon>Actinomycetota</taxon>
        <taxon>Actinomycetes</taxon>
        <taxon>Micrococcales</taxon>
        <taxon>Micrococcaceae</taxon>
        <taxon>Kocuria</taxon>
    </lineage>
</organism>
<gene>
    <name evidence="2" type="ORF">EDL96_02140</name>
</gene>
<dbReference type="RefSeq" id="WP_123823964.1">
    <property type="nucleotide sequence ID" value="NZ_RKMF01000002.1"/>
</dbReference>
<comment type="caution">
    <text evidence="2">The sequence shown here is derived from an EMBL/GenBank/DDBJ whole genome shotgun (WGS) entry which is preliminary data.</text>
</comment>
<proteinExistence type="predicted"/>
<evidence type="ECO:0000256" key="1">
    <source>
        <dbReference type="SAM" id="Coils"/>
    </source>
</evidence>